<evidence type="ECO:0000256" key="3">
    <source>
        <dbReference type="ARBA" id="ARBA00023125"/>
    </source>
</evidence>
<dbReference type="CDD" id="cd08479">
    <property type="entry name" value="PBP2_CrgA_like_9"/>
    <property type="match status" value="1"/>
</dbReference>
<sequence length="300" mass="33301">MDAVSDLEFFVELVKHGSLSALARDVGVTPPAVSARLAQIERRLGVRLLNRTTRRLSMTHEGEQYLTTGSKLLSALQELDRTISSSRATPKGLLRVNATFGFGRRHIAPAIAAFHRQYPDVEVQLELTDRPLNLAEAAFDVGVRFGEIPDSRLIARKVATNRRMICASPIYLRAKGEPDTPRDLQRHQCIVLRESDTAYGTWHFTKGKRHETVKVHGVLSSNDGEATLVWALDGQGILMRSEWDATTYLQSGRLKQLLPDWSLPPADIYAVYPERLNLTAKVTAFVEFLEGFLGKGPGAG</sequence>
<evidence type="ECO:0000256" key="1">
    <source>
        <dbReference type="ARBA" id="ARBA00009437"/>
    </source>
</evidence>
<comment type="similarity">
    <text evidence="1">Belongs to the LysR transcriptional regulatory family.</text>
</comment>
<dbReference type="RefSeq" id="WP_149673243.1">
    <property type="nucleotide sequence ID" value="NZ_VTUZ01000023.1"/>
</dbReference>
<dbReference type="Gene3D" id="1.10.10.10">
    <property type="entry name" value="Winged helix-like DNA-binding domain superfamily/Winged helix DNA-binding domain"/>
    <property type="match status" value="1"/>
</dbReference>
<evidence type="ECO:0000256" key="2">
    <source>
        <dbReference type="ARBA" id="ARBA00023015"/>
    </source>
</evidence>
<dbReference type="InterPro" id="IPR036388">
    <property type="entry name" value="WH-like_DNA-bd_sf"/>
</dbReference>
<dbReference type="InterPro" id="IPR000847">
    <property type="entry name" value="LysR_HTH_N"/>
</dbReference>
<evidence type="ECO:0000256" key="4">
    <source>
        <dbReference type="ARBA" id="ARBA00023163"/>
    </source>
</evidence>
<organism evidence="6 7">
    <name type="scientific">Paraburkholderia panacisoli</name>
    <dbReference type="NCBI Taxonomy" id="2603818"/>
    <lineage>
        <taxon>Bacteria</taxon>
        <taxon>Pseudomonadati</taxon>
        <taxon>Pseudomonadota</taxon>
        <taxon>Betaproteobacteria</taxon>
        <taxon>Burkholderiales</taxon>
        <taxon>Burkholderiaceae</taxon>
        <taxon>Paraburkholderia</taxon>
    </lineage>
</organism>
<feature type="domain" description="HTH lysR-type" evidence="5">
    <location>
        <begin position="1"/>
        <end position="59"/>
    </location>
</feature>
<dbReference type="AlphaFoldDB" id="A0A5B0GQY3"/>
<dbReference type="InterPro" id="IPR036390">
    <property type="entry name" value="WH_DNA-bd_sf"/>
</dbReference>
<dbReference type="InterPro" id="IPR005119">
    <property type="entry name" value="LysR_subst-bd"/>
</dbReference>
<protein>
    <submittedName>
        <fullName evidence="6">LysR family transcriptional regulator</fullName>
    </submittedName>
</protein>
<keyword evidence="7" id="KW-1185">Reference proteome</keyword>
<dbReference type="PANTHER" id="PTHR30537:SF5">
    <property type="entry name" value="HTH-TYPE TRANSCRIPTIONAL ACTIVATOR TTDR-RELATED"/>
    <property type="match status" value="1"/>
</dbReference>
<keyword evidence="3" id="KW-0238">DNA-binding</keyword>
<evidence type="ECO:0000313" key="6">
    <source>
        <dbReference type="EMBL" id="KAA1005296.1"/>
    </source>
</evidence>
<dbReference type="FunFam" id="1.10.10.10:FF:000001">
    <property type="entry name" value="LysR family transcriptional regulator"/>
    <property type="match status" value="1"/>
</dbReference>
<dbReference type="InterPro" id="IPR058163">
    <property type="entry name" value="LysR-type_TF_proteobact-type"/>
</dbReference>
<reference evidence="6 7" key="1">
    <citation type="submission" date="2019-08" db="EMBL/GenBank/DDBJ databases">
        <title>Paraburkholderia sp. DCY113.</title>
        <authorList>
            <person name="Kang J."/>
        </authorList>
    </citation>
    <scope>NUCLEOTIDE SEQUENCE [LARGE SCALE GENOMIC DNA]</scope>
    <source>
        <strain evidence="6 7">DCY113</strain>
    </source>
</reference>
<dbReference type="GO" id="GO:0043565">
    <property type="term" value="F:sequence-specific DNA binding"/>
    <property type="evidence" value="ECO:0007669"/>
    <property type="project" value="TreeGrafter"/>
</dbReference>
<dbReference type="SUPFAM" id="SSF46785">
    <property type="entry name" value="Winged helix' DNA-binding domain"/>
    <property type="match status" value="1"/>
</dbReference>
<gene>
    <name evidence="6" type="ORF">FVF58_29145</name>
</gene>
<dbReference type="Gene3D" id="3.40.190.290">
    <property type="match status" value="1"/>
</dbReference>
<keyword evidence="2" id="KW-0805">Transcription regulation</keyword>
<evidence type="ECO:0000259" key="5">
    <source>
        <dbReference type="PROSITE" id="PS50931"/>
    </source>
</evidence>
<dbReference type="GO" id="GO:0006351">
    <property type="term" value="P:DNA-templated transcription"/>
    <property type="evidence" value="ECO:0007669"/>
    <property type="project" value="TreeGrafter"/>
</dbReference>
<dbReference type="GO" id="GO:0003700">
    <property type="term" value="F:DNA-binding transcription factor activity"/>
    <property type="evidence" value="ECO:0007669"/>
    <property type="project" value="InterPro"/>
</dbReference>
<name>A0A5B0GQY3_9BURK</name>
<accession>A0A5B0GQY3</accession>
<dbReference type="Pfam" id="PF03466">
    <property type="entry name" value="LysR_substrate"/>
    <property type="match status" value="1"/>
</dbReference>
<dbReference type="SUPFAM" id="SSF53850">
    <property type="entry name" value="Periplasmic binding protein-like II"/>
    <property type="match status" value="1"/>
</dbReference>
<dbReference type="Proteomes" id="UP000325273">
    <property type="component" value="Unassembled WGS sequence"/>
</dbReference>
<dbReference type="PROSITE" id="PS50931">
    <property type="entry name" value="HTH_LYSR"/>
    <property type="match status" value="1"/>
</dbReference>
<dbReference type="FunFam" id="3.40.190.290:FF:000001">
    <property type="entry name" value="Transcriptional regulator, LysR family"/>
    <property type="match status" value="1"/>
</dbReference>
<comment type="caution">
    <text evidence="6">The sequence shown here is derived from an EMBL/GenBank/DDBJ whole genome shotgun (WGS) entry which is preliminary data.</text>
</comment>
<dbReference type="PANTHER" id="PTHR30537">
    <property type="entry name" value="HTH-TYPE TRANSCRIPTIONAL REGULATOR"/>
    <property type="match status" value="1"/>
</dbReference>
<dbReference type="EMBL" id="VTUZ01000023">
    <property type="protein sequence ID" value="KAA1005296.1"/>
    <property type="molecule type" value="Genomic_DNA"/>
</dbReference>
<proteinExistence type="inferred from homology"/>
<dbReference type="Pfam" id="PF00126">
    <property type="entry name" value="HTH_1"/>
    <property type="match status" value="1"/>
</dbReference>
<keyword evidence="4" id="KW-0804">Transcription</keyword>
<evidence type="ECO:0000313" key="7">
    <source>
        <dbReference type="Proteomes" id="UP000325273"/>
    </source>
</evidence>